<dbReference type="KEGG" id="aoz:HUE56_10240"/>
<dbReference type="SUPFAM" id="SSF52266">
    <property type="entry name" value="SGNH hydrolase"/>
    <property type="match status" value="1"/>
</dbReference>
<dbReference type="InterPro" id="IPR013830">
    <property type="entry name" value="SGNH_hydro"/>
</dbReference>
<dbReference type="InterPro" id="IPR006311">
    <property type="entry name" value="TAT_signal"/>
</dbReference>
<dbReference type="EMBL" id="CP054619">
    <property type="protein sequence ID" value="QKS50906.1"/>
    <property type="molecule type" value="Genomic_DNA"/>
</dbReference>
<accession>A0A6N1AH50</accession>
<dbReference type="RefSeq" id="WP_149200793.1">
    <property type="nucleotide sequence ID" value="NZ_BSOV01000014.1"/>
</dbReference>
<organism evidence="2 3">
    <name type="scientific">Azospirillum oryzae</name>
    <dbReference type="NCBI Taxonomy" id="286727"/>
    <lineage>
        <taxon>Bacteria</taxon>
        <taxon>Pseudomonadati</taxon>
        <taxon>Pseudomonadota</taxon>
        <taxon>Alphaproteobacteria</taxon>
        <taxon>Rhodospirillales</taxon>
        <taxon>Azospirillaceae</taxon>
        <taxon>Azospirillum</taxon>
    </lineage>
</organism>
<dbReference type="PANTHER" id="PTHR30383">
    <property type="entry name" value="THIOESTERASE 1/PROTEASE 1/LYSOPHOSPHOLIPASE L1"/>
    <property type="match status" value="1"/>
</dbReference>
<dbReference type="GO" id="GO:0004622">
    <property type="term" value="F:phosphatidylcholine lysophospholipase activity"/>
    <property type="evidence" value="ECO:0007669"/>
    <property type="project" value="TreeGrafter"/>
</dbReference>
<evidence type="ECO:0000313" key="2">
    <source>
        <dbReference type="EMBL" id="QKS50906.1"/>
    </source>
</evidence>
<dbReference type="Pfam" id="PF13472">
    <property type="entry name" value="Lipase_GDSL_2"/>
    <property type="match status" value="1"/>
</dbReference>
<dbReference type="AlphaFoldDB" id="A0A6N1AH50"/>
<dbReference type="PANTHER" id="PTHR30383:SF24">
    <property type="entry name" value="THIOESTERASE 1_PROTEASE 1_LYSOPHOSPHOLIPASE L1"/>
    <property type="match status" value="1"/>
</dbReference>
<name>A0A6N1AH50_9PROT</name>
<evidence type="ECO:0000313" key="3">
    <source>
        <dbReference type="Proteomes" id="UP000509702"/>
    </source>
</evidence>
<dbReference type="Gene3D" id="3.40.50.1110">
    <property type="entry name" value="SGNH hydrolase"/>
    <property type="match status" value="1"/>
</dbReference>
<dbReference type="PROSITE" id="PS51318">
    <property type="entry name" value="TAT"/>
    <property type="match status" value="1"/>
</dbReference>
<protein>
    <submittedName>
        <fullName evidence="2">Arylesterase</fullName>
    </submittedName>
</protein>
<dbReference type="Proteomes" id="UP000509702">
    <property type="component" value="Chromosome"/>
</dbReference>
<proteinExistence type="predicted"/>
<gene>
    <name evidence="2" type="ORF">HUE56_10240</name>
</gene>
<feature type="domain" description="SGNH hydrolase-type esterase" evidence="1">
    <location>
        <begin position="55"/>
        <end position="215"/>
    </location>
</feature>
<sequence>MRLSHKRNGPSPYGTTRRAFNTGAFAAALAFVFAAGVPMTVPTRANAAQPVKLLALGDSLTAGYGLPEQQGFTRQLEKALAAKGYSVTVINAGVSGDTTAGGRARLDWALADKPDAAIVELGANDMLRGLDPDQAKANLDVILKSLAERRIPTLLAGMLASPSLGKPYTDRFNAIYPDLAKTYDLPLYPFFLDGVALDRSLIQPDGMHPNAQGVAVIVERILPSVTALLDGLPNIGKTTAKTGG</sequence>
<evidence type="ECO:0000259" key="1">
    <source>
        <dbReference type="Pfam" id="PF13472"/>
    </source>
</evidence>
<dbReference type="OrthoDB" id="9786188at2"/>
<keyword evidence="3" id="KW-1185">Reference proteome</keyword>
<dbReference type="CDD" id="cd01822">
    <property type="entry name" value="Lysophospholipase_L1_like"/>
    <property type="match status" value="1"/>
</dbReference>
<reference evidence="2 3" key="1">
    <citation type="submission" date="2020-06" db="EMBL/GenBank/DDBJ databases">
        <title>Complete genome of Azosprillum oryzae KACC14407.</title>
        <authorList>
            <person name="Kim M."/>
            <person name="Park Y.-J."/>
            <person name="Shin J.-H."/>
        </authorList>
    </citation>
    <scope>NUCLEOTIDE SEQUENCE [LARGE SCALE GENOMIC DNA]</scope>
    <source>
        <strain evidence="2 3">KACC 14407</strain>
    </source>
</reference>
<dbReference type="InterPro" id="IPR051532">
    <property type="entry name" value="Ester_Hydrolysis_Enzymes"/>
</dbReference>
<dbReference type="InterPro" id="IPR036514">
    <property type="entry name" value="SGNH_hydro_sf"/>
</dbReference>